<dbReference type="GO" id="GO:0072546">
    <property type="term" value="C:EMC complex"/>
    <property type="evidence" value="ECO:0007669"/>
    <property type="project" value="InterPro"/>
</dbReference>
<dbReference type="AlphaFoldDB" id="A0AA38J1N8"/>
<dbReference type="InterPro" id="IPR037518">
    <property type="entry name" value="MPN"/>
</dbReference>
<dbReference type="Proteomes" id="UP001168821">
    <property type="component" value="Unassembled WGS sequence"/>
</dbReference>
<comment type="caution">
    <text evidence="3">The sequence shown here is derived from an EMBL/GenBank/DDBJ whole genome shotgun (WGS) entry which is preliminary data.</text>
</comment>
<protein>
    <recommendedName>
        <fullName evidence="2">MPN domain-containing protein</fullName>
    </recommendedName>
</protein>
<evidence type="ECO:0000259" key="2">
    <source>
        <dbReference type="PROSITE" id="PS50249"/>
    </source>
</evidence>
<proteinExistence type="inferred from homology"/>
<evidence type="ECO:0000313" key="3">
    <source>
        <dbReference type="EMBL" id="KAJ3663014.1"/>
    </source>
</evidence>
<feature type="domain" description="MPN" evidence="2">
    <location>
        <begin position="4"/>
        <end position="137"/>
    </location>
</feature>
<evidence type="ECO:0000256" key="1">
    <source>
        <dbReference type="ARBA" id="ARBA00007461"/>
    </source>
</evidence>
<dbReference type="CDD" id="cd08060">
    <property type="entry name" value="MPN_UPF0172"/>
    <property type="match status" value="1"/>
</dbReference>
<dbReference type="PROSITE" id="PS50249">
    <property type="entry name" value="MPN"/>
    <property type="match status" value="1"/>
</dbReference>
<dbReference type="PANTHER" id="PTHR12941">
    <property type="entry name" value="ER MEMBRANE PROTEIN COMPLEX"/>
    <property type="match status" value="1"/>
</dbReference>
<gene>
    <name evidence="3" type="ORF">Zmor_007325</name>
</gene>
<comment type="similarity">
    <text evidence="1">Belongs to the EMC8/EMC9 family.</text>
</comment>
<reference evidence="3" key="1">
    <citation type="journal article" date="2023" name="G3 (Bethesda)">
        <title>Whole genome assemblies of Zophobas morio and Tenebrio molitor.</title>
        <authorList>
            <person name="Kaur S."/>
            <person name="Stinson S.A."/>
            <person name="diCenzo G.C."/>
        </authorList>
    </citation>
    <scope>NUCLEOTIDE SEQUENCE</scope>
    <source>
        <strain evidence="3">QUZm001</strain>
    </source>
</reference>
<evidence type="ECO:0000313" key="4">
    <source>
        <dbReference type="Proteomes" id="UP001168821"/>
    </source>
</evidence>
<dbReference type="EMBL" id="JALNTZ010000002">
    <property type="protein sequence ID" value="KAJ3663014.1"/>
    <property type="molecule type" value="Genomic_DNA"/>
</dbReference>
<sequence length="203" mass="22482">MSDITFSARAYCKIILHAAKYPHCSVNGVLLSKSSSSKGKEIEFVDAVPLFHIALNLTPMAEIALMQIDELASQQDLVISGYYTALENIRDCSFEKATHRIADKLPSNFPSPCLVVVDNTKLGIHMDNVALKVAQFVDGSYKPSDTNRICLNPDTALDVCSGLLERSGYNLIVDFDNHLDNISLDWMNPQLNEEIDNLVSVFD</sequence>
<name>A0AA38J1N8_9CUCU</name>
<dbReference type="Pfam" id="PF03665">
    <property type="entry name" value="UPF0172"/>
    <property type="match status" value="1"/>
</dbReference>
<keyword evidence="4" id="KW-1185">Reference proteome</keyword>
<dbReference type="PANTHER" id="PTHR12941:SF10">
    <property type="entry name" value="ER MEMBRANE PROTEIN COMPLEX SUBUNIT 8_9 HOMOLOG"/>
    <property type="match status" value="1"/>
</dbReference>
<dbReference type="InterPro" id="IPR005366">
    <property type="entry name" value="EMC8/9"/>
</dbReference>
<accession>A0AA38J1N8</accession>
<organism evidence="3 4">
    <name type="scientific">Zophobas morio</name>
    <dbReference type="NCBI Taxonomy" id="2755281"/>
    <lineage>
        <taxon>Eukaryota</taxon>
        <taxon>Metazoa</taxon>
        <taxon>Ecdysozoa</taxon>
        <taxon>Arthropoda</taxon>
        <taxon>Hexapoda</taxon>
        <taxon>Insecta</taxon>
        <taxon>Pterygota</taxon>
        <taxon>Neoptera</taxon>
        <taxon>Endopterygota</taxon>
        <taxon>Coleoptera</taxon>
        <taxon>Polyphaga</taxon>
        <taxon>Cucujiformia</taxon>
        <taxon>Tenebrionidae</taxon>
        <taxon>Zophobas</taxon>
    </lineage>
</organism>